<dbReference type="EMBL" id="QJKJ01007547">
    <property type="protein sequence ID" value="RDX82816.1"/>
    <property type="molecule type" value="Genomic_DNA"/>
</dbReference>
<protein>
    <submittedName>
        <fullName evidence="1">Uncharacterized protein</fullName>
    </submittedName>
</protein>
<evidence type="ECO:0000313" key="2">
    <source>
        <dbReference type="Proteomes" id="UP000257109"/>
    </source>
</evidence>
<dbReference type="AlphaFoldDB" id="A0A371FX04"/>
<accession>A0A371FX04</accession>
<comment type="caution">
    <text evidence="1">The sequence shown here is derived from an EMBL/GenBank/DDBJ whole genome shotgun (WGS) entry which is preliminary data.</text>
</comment>
<gene>
    <name evidence="1" type="ORF">CR513_36348</name>
</gene>
<feature type="non-terminal residue" evidence="1">
    <location>
        <position position="121"/>
    </location>
</feature>
<dbReference type="OrthoDB" id="1434223at2759"/>
<name>A0A371FX04_MUCPR</name>
<reference evidence="1" key="1">
    <citation type="submission" date="2018-05" db="EMBL/GenBank/DDBJ databases">
        <title>Draft genome of Mucuna pruriens seed.</title>
        <authorList>
            <person name="Nnadi N.E."/>
            <person name="Vos R."/>
            <person name="Hasami M.H."/>
            <person name="Devisetty U.K."/>
            <person name="Aguiy J.C."/>
        </authorList>
    </citation>
    <scope>NUCLEOTIDE SEQUENCE [LARGE SCALE GENOMIC DNA]</scope>
    <source>
        <strain evidence="1">JCA_2017</strain>
    </source>
</reference>
<organism evidence="1 2">
    <name type="scientific">Mucuna pruriens</name>
    <name type="common">Velvet bean</name>
    <name type="synonym">Dolichos pruriens</name>
    <dbReference type="NCBI Taxonomy" id="157652"/>
    <lineage>
        <taxon>Eukaryota</taxon>
        <taxon>Viridiplantae</taxon>
        <taxon>Streptophyta</taxon>
        <taxon>Embryophyta</taxon>
        <taxon>Tracheophyta</taxon>
        <taxon>Spermatophyta</taxon>
        <taxon>Magnoliopsida</taxon>
        <taxon>eudicotyledons</taxon>
        <taxon>Gunneridae</taxon>
        <taxon>Pentapetalae</taxon>
        <taxon>rosids</taxon>
        <taxon>fabids</taxon>
        <taxon>Fabales</taxon>
        <taxon>Fabaceae</taxon>
        <taxon>Papilionoideae</taxon>
        <taxon>50 kb inversion clade</taxon>
        <taxon>NPAAA clade</taxon>
        <taxon>indigoferoid/millettioid clade</taxon>
        <taxon>Phaseoleae</taxon>
        <taxon>Mucuna</taxon>
    </lineage>
</organism>
<dbReference type="Proteomes" id="UP000257109">
    <property type="component" value="Unassembled WGS sequence"/>
</dbReference>
<keyword evidence="2" id="KW-1185">Reference proteome</keyword>
<evidence type="ECO:0000313" key="1">
    <source>
        <dbReference type="EMBL" id="RDX82816.1"/>
    </source>
</evidence>
<feature type="non-terminal residue" evidence="1">
    <location>
        <position position="1"/>
    </location>
</feature>
<proteinExistence type="predicted"/>
<sequence>NGKKGREDHAIANALVAFAGAIRNNQNNIEDISCYRVHSQIESDVWTYVLVEEENIKWLFLEKYFPKDGNSIVVEYVAKFEDLSRYYPHYLGEVGKHLKCVKFINGLCPKIKQFFNYLEIY</sequence>